<dbReference type="EMBL" id="CM042045">
    <property type="protein sequence ID" value="KAI3682344.1"/>
    <property type="molecule type" value="Genomic_DNA"/>
</dbReference>
<evidence type="ECO:0000313" key="1">
    <source>
        <dbReference type="EMBL" id="KAI3682344.1"/>
    </source>
</evidence>
<dbReference type="Proteomes" id="UP001056120">
    <property type="component" value="Linkage Group LG28"/>
</dbReference>
<reference evidence="1 2" key="2">
    <citation type="journal article" date="2022" name="Mol. Ecol. Resour.">
        <title>The genomes of chicory, endive, great burdock and yacon provide insights into Asteraceae paleo-polyploidization history and plant inulin production.</title>
        <authorList>
            <person name="Fan W."/>
            <person name="Wang S."/>
            <person name="Wang H."/>
            <person name="Wang A."/>
            <person name="Jiang F."/>
            <person name="Liu H."/>
            <person name="Zhao H."/>
            <person name="Xu D."/>
            <person name="Zhang Y."/>
        </authorList>
    </citation>
    <scope>NUCLEOTIDE SEQUENCE [LARGE SCALE GENOMIC DNA]</scope>
    <source>
        <strain evidence="2">cv. Yunnan</strain>
        <tissue evidence="1">Leaves</tissue>
    </source>
</reference>
<reference evidence="2" key="1">
    <citation type="journal article" date="2022" name="Mol. Ecol. Resour.">
        <title>The genomes of chicory, endive, great burdock and yacon provide insights into Asteraceae palaeo-polyploidization history and plant inulin production.</title>
        <authorList>
            <person name="Fan W."/>
            <person name="Wang S."/>
            <person name="Wang H."/>
            <person name="Wang A."/>
            <person name="Jiang F."/>
            <person name="Liu H."/>
            <person name="Zhao H."/>
            <person name="Xu D."/>
            <person name="Zhang Y."/>
        </authorList>
    </citation>
    <scope>NUCLEOTIDE SEQUENCE [LARGE SCALE GENOMIC DNA]</scope>
    <source>
        <strain evidence="2">cv. Yunnan</strain>
    </source>
</reference>
<organism evidence="1 2">
    <name type="scientific">Smallanthus sonchifolius</name>
    <dbReference type="NCBI Taxonomy" id="185202"/>
    <lineage>
        <taxon>Eukaryota</taxon>
        <taxon>Viridiplantae</taxon>
        <taxon>Streptophyta</taxon>
        <taxon>Embryophyta</taxon>
        <taxon>Tracheophyta</taxon>
        <taxon>Spermatophyta</taxon>
        <taxon>Magnoliopsida</taxon>
        <taxon>eudicotyledons</taxon>
        <taxon>Gunneridae</taxon>
        <taxon>Pentapetalae</taxon>
        <taxon>asterids</taxon>
        <taxon>campanulids</taxon>
        <taxon>Asterales</taxon>
        <taxon>Asteraceae</taxon>
        <taxon>Asteroideae</taxon>
        <taxon>Heliantheae alliance</taxon>
        <taxon>Millerieae</taxon>
        <taxon>Smallanthus</taxon>
    </lineage>
</organism>
<sequence length="81" mass="8961">MGPVLSACSKSAIRSSIPTDIRMKSSVRPRALWTYAGMTACDMKLGKAMVEIFKLKLLFSVHNSDFSLKRADVKIAKEAVR</sequence>
<evidence type="ECO:0000313" key="2">
    <source>
        <dbReference type="Proteomes" id="UP001056120"/>
    </source>
</evidence>
<proteinExistence type="predicted"/>
<protein>
    <submittedName>
        <fullName evidence="1">Uncharacterized protein</fullName>
    </submittedName>
</protein>
<comment type="caution">
    <text evidence="1">The sequence shown here is derived from an EMBL/GenBank/DDBJ whole genome shotgun (WGS) entry which is preliminary data.</text>
</comment>
<keyword evidence="2" id="KW-1185">Reference proteome</keyword>
<accession>A0ACB8Y9I0</accession>
<gene>
    <name evidence="1" type="ORF">L1987_82268</name>
</gene>
<name>A0ACB8Y9I0_9ASTR</name>